<feature type="domain" description="ABC transporter" evidence="8">
    <location>
        <begin position="8"/>
        <end position="256"/>
    </location>
</feature>
<evidence type="ECO:0000256" key="7">
    <source>
        <dbReference type="ARBA" id="ARBA00023136"/>
    </source>
</evidence>
<evidence type="ECO:0000256" key="3">
    <source>
        <dbReference type="ARBA" id="ARBA00022448"/>
    </source>
</evidence>
<organism evidence="9 10">
    <name type="scientific">Rathayibacter oskolensis</name>
    <dbReference type="NCBI Taxonomy" id="1891671"/>
    <lineage>
        <taxon>Bacteria</taxon>
        <taxon>Bacillati</taxon>
        <taxon>Actinomycetota</taxon>
        <taxon>Actinomycetes</taxon>
        <taxon>Micrococcales</taxon>
        <taxon>Microbacteriaceae</taxon>
        <taxon>Rathayibacter</taxon>
    </lineage>
</organism>
<dbReference type="InterPro" id="IPR013563">
    <property type="entry name" value="Oligopep_ABC_C"/>
</dbReference>
<protein>
    <submittedName>
        <fullName evidence="9">Peptide/nickel transport system ATP-binding protein</fullName>
    </submittedName>
</protein>
<proteinExistence type="inferred from homology"/>
<dbReference type="Gene3D" id="3.40.50.300">
    <property type="entry name" value="P-loop containing nucleotide triphosphate hydrolases"/>
    <property type="match status" value="2"/>
</dbReference>
<keyword evidence="5" id="KW-0547">Nucleotide-binding</keyword>
<evidence type="ECO:0000256" key="5">
    <source>
        <dbReference type="ARBA" id="ARBA00022741"/>
    </source>
</evidence>
<comment type="subcellular location">
    <subcellularLocation>
        <location evidence="1">Cell membrane</location>
        <topology evidence="1">Peripheral membrane protein</topology>
    </subcellularLocation>
</comment>
<keyword evidence="6 9" id="KW-0067">ATP-binding</keyword>
<dbReference type="Pfam" id="PF00005">
    <property type="entry name" value="ABC_tran"/>
    <property type="match status" value="2"/>
</dbReference>
<dbReference type="SUPFAM" id="SSF52540">
    <property type="entry name" value="P-loop containing nucleoside triphosphate hydrolases"/>
    <property type="match status" value="2"/>
</dbReference>
<keyword evidence="10" id="KW-1185">Reference proteome</keyword>
<evidence type="ECO:0000256" key="1">
    <source>
        <dbReference type="ARBA" id="ARBA00004202"/>
    </source>
</evidence>
<dbReference type="OrthoDB" id="4008250at2"/>
<dbReference type="Proteomes" id="UP000193711">
    <property type="component" value="Unassembled WGS sequence"/>
</dbReference>
<dbReference type="SMART" id="SM00382">
    <property type="entry name" value="AAA"/>
    <property type="match status" value="2"/>
</dbReference>
<keyword evidence="3" id="KW-0813">Transport</keyword>
<dbReference type="Pfam" id="PF08352">
    <property type="entry name" value="oligo_HPY"/>
    <property type="match status" value="2"/>
</dbReference>
<keyword evidence="4" id="KW-1003">Cell membrane</keyword>
<dbReference type="FunFam" id="3.40.50.300:FF:000016">
    <property type="entry name" value="Oligopeptide ABC transporter ATP-binding component"/>
    <property type="match status" value="1"/>
</dbReference>
<keyword evidence="7" id="KW-0472">Membrane</keyword>
<comment type="similarity">
    <text evidence="2">Belongs to the ABC transporter superfamily.</text>
</comment>
<dbReference type="InterPro" id="IPR050388">
    <property type="entry name" value="ABC_Ni/Peptide_Import"/>
</dbReference>
<accession>A0A1X7MUN8</accession>
<sequence length="542" mass="58772">MSAPLLSLRDVTISFSTPTGEIDAVRGLDLELSAGETIAIVGESGSGKSTTAASINRLLPDNGRISSGSILFDGEDLAQATEKRMTALRGAGIGLVPQDPMSNLNPLQRIGTQIREALLVHGRLSAAAANDRVVELLEMVGIPEPARRARQYPHELSGGMRQRVLIAIGLACRPRLLIADEPTSALDVTVQRGILDQLERLTAEMGTAVILITHDLALAAERADRVLVLFRGEVVEQGEAERILRSPEHEYTQRLLAAAPNLTSKRLVTAEAAPASEEAPLVSLTEVGKQYPVRTGRIGRSSFTAVESSSFDIPRGRTIAVVGESGSGKSTTAKLVLRLEEPTSGTIEFRGRNVAHLRGGELTDFRRHVQPVFQNPYSSLDARYTVFRSIEEPLLLHRIGDRESRRKRVEELLSQVALPQDVASKLPRQLSGGQLQRVAIARALALSPELVVLDEAVSALDVLVQEQILELLAGLQRELGLSYLFISHDLAVVRMISHTVHVMQQGRIVESGTPEQIFDAPQHPYTRALLAAIPDPWAAPVP</sequence>
<dbReference type="InterPro" id="IPR017871">
    <property type="entry name" value="ABC_transporter-like_CS"/>
</dbReference>
<dbReference type="PANTHER" id="PTHR43297">
    <property type="entry name" value="OLIGOPEPTIDE TRANSPORT ATP-BINDING PROTEIN APPD"/>
    <property type="match status" value="1"/>
</dbReference>
<dbReference type="GO" id="GO:0016887">
    <property type="term" value="F:ATP hydrolysis activity"/>
    <property type="evidence" value="ECO:0007669"/>
    <property type="project" value="InterPro"/>
</dbReference>
<evidence type="ECO:0000256" key="6">
    <source>
        <dbReference type="ARBA" id="ARBA00022840"/>
    </source>
</evidence>
<feature type="domain" description="ABC transporter" evidence="8">
    <location>
        <begin position="282"/>
        <end position="530"/>
    </location>
</feature>
<gene>
    <name evidence="9" type="ORF">SAMN06295885_0091</name>
</gene>
<dbReference type="GO" id="GO:0015833">
    <property type="term" value="P:peptide transport"/>
    <property type="evidence" value="ECO:0007669"/>
    <property type="project" value="InterPro"/>
</dbReference>
<dbReference type="AlphaFoldDB" id="A0A1X7MUN8"/>
<dbReference type="NCBIfam" id="NF008453">
    <property type="entry name" value="PRK11308.1"/>
    <property type="match status" value="2"/>
</dbReference>
<evidence type="ECO:0000256" key="2">
    <source>
        <dbReference type="ARBA" id="ARBA00005417"/>
    </source>
</evidence>
<name>A0A1X7MUN8_9MICO</name>
<dbReference type="InterPro" id="IPR003593">
    <property type="entry name" value="AAA+_ATPase"/>
</dbReference>
<dbReference type="PROSITE" id="PS00211">
    <property type="entry name" value="ABC_TRANSPORTER_1"/>
    <property type="match status" value="2"/>
</dbReference>
<dbReference type="EMBL" id="FXBM01000001">
    <property type="protein sequence ID" value="SMH28061.1"/>
    <property type="molecule type" value="Genomic_DNA"/>
</dbReference>
<dbReference type="NCBIfam" id="NF007739">
    <property type="entry name" value="PRK10419.1"/>
    <property type="match status" value="2"/>
</dbReference>
<evidence type="ECO:0000313" key="10">
    <source>
        <dbReference type="Proteomes" id="UP000193711"/>
    </source>
</evidence>
<evidence type="ECO:0000259" key="8">
    <source>
        <dbReference type="PROSITE" id="PS50893"/>
    </source>
</evidence>
<dbReference type="GO" id="GO:0005886">
    <property type="term" value="C:plasma membrane"/>
    <property type="evidence" value="ECO:0007669"/>
    <property type="project" value="UniProtKB-SubCell"/>
</dbReference>
<evidence type="ECO:0000256" key="4">
    <source>
        <dbReference type="ARBA" id="ARBA00022475"/>
    </source>
</evidence>
<dbReference type="PANTHER" id="PTHR43297:SF2">
    <property type="entry name" value="DIPEPTIDE TRANSPORT ATP-BINDING PROTEIN DPPD"/>
    <property type="match status" value="1"/>
</dbReference>
<dbReference type="InterPro" id="IPR003439">
    <property type="entry name" value="ABC_transporter-like_ATP-bd"/>
</dbReference>
<dbReference type="InterPro" id="IPR027417">
    <property type="entry name" value="P-loop_NTPase"/>
</dbReference>
<dbReference type="GO" id="GO:0005524">
    <property type="term" value="F:ATP binding"/>
    <property type="evidence" value="ECO:0007669"/>
    <property type="project" value="UniProtKB-KW"/>
</dbReference>
<evidence type="ECO:0000313" key="9">
    <source>
        <dbReference type="EMBL" id="SMH28061.1"/>
    </source>
</evidence>
<dbReference type="CDD" id="cd03257">
    <property type="entry name" value="ABC_NikE_OppD_transporters"/>
    <property type="match status" value="2"/>
</dbReference>
<dbReference type="PROSITE" id="PS50893">
    <property type="entry name" value="ABC_TRANSPORTER_2"/>
    <property type="match status" value="2"/>
</dbReference>
<dbReference type="STRING" id="1891671.SAMN06295885_0091"/>
<reference evidence="10" key="1">
    <citation type="submission" date="2017-04" db="EMBL/GenBank/DDBJ databases">
        <authorList>
            <person name="Varghese N."/>
            <person name="Submissions S."/>
        </authorList>
    </citation>
    <scope>NUCLEOTIDE SEQUENCE [LARGE SCALE GENOMIC DNA]</scope>
    <source>
        <strain evidence="10">VKM Ac-2121</strain>
    </source>
</reference>